<dbReference type="Gene3D" id="3.40.1780.10">
    <property type="entry name" value="QueA-like"/>
    <property type="match status" value="1"/>
</dbReference>
<dbReference type="InterPro" id="IPR036100">
    <property type="entry name" value="QueA_sf"/>
</dbReference>
<dbReference type="PANTHER" id="PTHR30307">
    <property type="entry name" value="S-ADENOSYLMETHIONINE:TRNA RIBOSYLTRANSFERASE-ISOMERASE"/>
    <property type="match status" value="1"/>
</dbReference>
<dbReference type="NCBIfam" id="NF001140">
    <property type="entry name" value="PRK00147.1"/>
    <property type="match status" value="1"/>
</dbReference>
<dbReference type="SUPFAM" id="SSF111337">
    <property type="entry name" value="QueA-like"/>
    <property type="match status" value="1"/>
</dbReference>
<dbReference type="HAMAP" id="MF_00113">
    <property type="entry name" value="QueA"/>
    <property type="match status" value="1"/>
</dbReference>
<evidence type="ECO:0000313" key="6">
    <source>
        <dbReference type="EMBL" id="QTA37822.1"/>
    </source>
</evidence>
<comment type="function">
    <text evidence="5">Transfers and isomerizes the ribose moiety from AdoMet to the 7-aminomethyl group of 7-deazaguanine (preQ1-tRNA) to give epoxyqueuosine (oQ-tRNA).</text>
</comment>
<organism evidence="6 7">
    <name type="scientific">Thermosipho ferrireducens</name>
    <dbReference type="NCBI Taxonomy" id="2571116"/>
    <lineage>
        <taxon>Bacteria</taxon>
        <taxon>Thermotogati</taxon>
        <taxon>Thermotogota</taxon>
        <taxon>Thermotogae</taxon>
        <taxon>Thermotogales</taxon>
        <taxon>Fervidobacteriaceae</taxon>
        <taxon>Thermosipho</taxon>
    </lineage>
</organism>
<keyword evidence="6" id="KW-0328">Glycosyltransferase</keyword>
<dbReference type="NCBIfam" id="TIGR00113">
    <property type="entry name" value="queA"/>
    <property type="match status" value="1"/>
</dbReference>
<comment type="subunit">
    <text evidence="5">Monomer.</text>
</comment>
<comment type="similarity">
    <text evidence="5">Belongs to the QueA family.</text>
</comment>
<dbReference type="Proteomes" id="UP000671862">
    <property type="component" value="Chromosome"/>
</dbReference>
<evidence type="ECO:0000256" key="3">
    <source>
        <dbReference type="ARBA" id="ARBA00022691"/>
    </source>
</evidence>
<dbReference type="EMBL" id="CP071446">
    <property type="protein sequence ID" value="QTA37822.1"/>
    <property type="molecule type" value="Genomic_DNA"/>
</dbReference>
<dbReference type="InterPro" id="IPR042118">
    <property type="entry name" value="QueA_dom1"/>
</dbReference>
<dbReference type="Pfam" id="PF02547">
    <property type="entry name" value="Queuosine_synth"/>
    <property type="match status" value="1"/>
</dbReference>
<dbReference type="GO" id="GO:0051075">
    <property type="term" value="F:S-adenosylmethionine:tRNA ribosyltransferase-isomerase activity"/>
    <property type="evidence" value="ECO:0007669"/>
    <property type="project" value="UniProtKB-EC"/>
</dbReference>
<keyword evidence="2 5" id="KW-0808">Transferase</keyword>
<sequence length="336" mass="38940">MDVKEFDYNLPEELIAQKPVEPRDLSRLMVMNRKDKSIKHRVFREIIKYLGPGDLMVRNVTKVIPARLFGKKETGAKVEVFLLEKIENSTWKCLVRPGSKVKKGTRIIFNEVLESVCIDWGEDGTRIMEFNTKDDRAIFSVGNLPLPPYVNNPDIPFERYQTVYSKENGSVAAPTAGLHFTKELLKDLREKGVEFADVILHVGIGTFRPVKTEKVEEHKMHSEYYYVPAETVRKIRNYRKKRGRIIAIGTTSVRTLETIARLPEKEFYRGKTEIFIYPPFDFKLTDALITNFHLPRSTLLMLVSAFAGKDFVMEAYRIAVEQKYRFFSFGDACFIY</sequence>
<gene>
    <name evidence="5 6" type="primary">queA</name>
    <name evidence="6" type="ORF">JYK00_08870</name>
</gene>
<evidence type="ECO:0000256" key="4">
    <source>
        <dbReference type="ARBA" id="ARBA00022785"/>
    </source>
</evidence>
<dbReference type="PANTHER" id="PTHR30307:SF0">
    <property type="entry name" value="S-ADENOSYLMETHIONINE:TRNA RIBOSYLTRANSFERASE-ISOMERASE"/>
    <property type="match status" value="1"/>
</dbReference>
<protein>
    <recommendedName>
        <fullName evidence="5">S-adenosylmethionine:tRNA ribosyltransferase-isomerase</fullName>
        <ecNumber evidence="5">2.4.99.17</ecNumber>
    </recommendedName>
    <alternativeName>
        <fullName evidence="5">Queuosine biosynthesis protein QueA</fullName>
    </alternativeName>
</protein>
<dbReference type="EC" id="2.4.99.17" evidence="5"/>
<evidence type="ECO:0000313" key="7">
    <source>
        <dbReference type="Proteomes" id="UP000671862"/>
    </source>
</evidence>
<dbReference type="RefSeq" id="WP_207566543.1">
    <property type="nucleotide sequence ID" value="NZ_CP071446.1"/>
</dbReference>
<reference evidence="6 7" key="1">
    <citation type="submission" date="2021-03" db="EMBL/GenBank/DDBJ databases">
        <title>Thermosipho ferrireducens sp.nov., an anaerobic thermophilic iron-reducing bacterium isolated from a deep-sea hydrothermal sulfide deposits.</title>
        <authorList>
            <person name="Zeng X."/>
            <person name="Chen Y."/>
            <person name="Shao Z."/>
        </authorList>
    </citation>
    <scope>NUCLEOTIDE SEQUENCE [LARGE SCALE GENOMIC DNA]</scope>
    <source>
        <strain evidence="6 7">JL129W03</strain>
    </source>
</reference>
<name>A0ABX7S5K6_9BACT</name>
<dbReference type="InterPro" id="IPR003699">
    <property type="entry name" value="QueA"/>
</dbReference>
<keyword evidence="3 5" id="KW-0949">S-adenosyl-L-methionine</keyword>
<dbReference type="InterPro" id="IPR042119">
    <property type="entry name" value="QueA_dom2"/>
</dbReference>
<proteinExistence type="inferred from homology"/>
<keyword evidence="7" id="KW-1185">Reference proteome</keyword>
<keyword evidence="4 5" id="KW-0671">Queuosine biosynthesis</keyword>
<comment type="subcellular location">
    <subcellularLocation>
        <location evidence="5">Cytoplasm</location>
    </subcellularLocation>
</comment>
<keyword evidence="1 5" id="KW-0963">Cytoplasm</keyword>
<evidence type="ECO:0000256" key="1">
    <source>
        <dbReference type="ARBA" id="ARBA00022490"/>
    </source>
</evidence>
<accession>A0ABX7S5K6</accession>
<evidence type="ECO:0000256" key="5">
    <source>
        <dbReference type="HAMAP-Rule" id="MF_00113"/>
    </source>
</evidence>
<comment type="pathway">
    <text evidence="5">tRNA modification; tRNA-queuosine biosynthesis.</text>
</comment>
<evidence type="ECO:0000256" key="2">
    <source>
        <dbReference type="ARBA" id="ARBA00022679"/>
    </source>
</evidence>
<comment type="catalytic activity">
    <reaction evidence="5">
        <text>7-aminomethyl-7-carbaguanosine(34) in tRNA + S-adenosyl-L-methionine = epoxyqueuosine(34) in tRNA + adenine + L-methionine + 2 H(+)</text>
        <dbReference type="Rhea" id="RHEA:32155"/>
        <dbReference type="Rhea" id="RHEA-COMP:10342"/>
        <dbReference type="Rhea" id="RHEA-COMP:18582"/>
        <dbReference type="ChEBI" id="CHEBI:15378"/>
        <dbReference type="ChEBI" id="CHEBI:16708"/>
        <dbReference type="ChEBI" id="CHEBI:57844"/>
        <dbReference type="ChEBI" id="CHEBI:59789"/>
        <dbReference type="ChEBI" id="CHEBI:82833"/>
        <dbReference type="ChEBI" id="CHEBI:194443"/>
        <dbReference type="EC" id="2.4.99.17"/>
    </reaction>
</comment>
<dbReference type="Gene3D" id="2.40.10.240">
    <property type="entry name" value="QueA-like"/>
    <property type="match status" value="1"/>
</dbReference>